<feature type="non-terminal residue" evidence="11">
    <location>
        <position position="419"/>
    </location>
</feature>
<reference evidence="11 12" key="1">
    <citation type="submission" date="2019-09" db="EMBL/GenBank/DDBJ databases">
        <title>Bird 10,000 Genomes (B10K) Project - Family phase.</title>
        <authorList>
            <person name="Zhang G."/>
        </authorList>
    </citation>
    <scope>NUCLEOTIDE SEQUENCE [LARGE SCALE GENOMIC DNA]</scope>
    <source>
        <strain evidence="11">B10K-DU-011-38</strain>
        <tissue evidence="11">Muscle</tissue>
    </source>
</reference>
<keyword evidence="3" id="KW-0479">Metal-binding</keyword>
<feature type="region of interest" description="Disordered" evidence="9">
    <location>
        <begin position="1"/>
        <end position="27"/>
    </location>
</feature>
<dbReference type="Gene3D" id="2.120.10.30">
    <property type="entry name" value="TolB, C-terminal domain"/>
    <property type="match status" value="2"/>
</dbReference>
<feature type="compositionally biased region" description="Pro residues" evidence="9">
    <location>
        <begin position="11"/>
        <end position="21"/>
    </location>
</feature>
<dbReference type="InterPro" id="IPR017907">
    <property type="entry name" value="Znf_RING_CS"/>
</dbReference>
<keyword evidence="4" id="KW-0677">Repeat</keyword>
<evidence type="ECO:0000256" key="7">
    <source>
        <dbReference type="PROSITE-ProRule" id="PRU00175"/>
    </source>
</evidence>
<evidence type="ECO:0000256" key="5">
    <source>
        <dbReference type="ARBA" id="ARBA00022771"/>
    </source>
</evidence>
<evidence type="ECO:0000256" key="2">
    <source>
        <dbReference type="ARBA" id="ARBA00012483"/>
    </source>
</evidence>
<accession>A0A7L2I0C5</accession>
<dbReference type="EMBL" id="VWYJ01030354">
    <property type="protein sequence ID" value="NXR04035.1"/>
    <property type="molecule type" value="Genomic_DNA"/>
</dbReference>
<dbReference type="Proteomes" id="UP000539599">
    <property type="component" value="Unassembled WGS sequence"/>
</dbReference>
<evidence type="ECO:0000313" key="12">
    <source>
        <dbReference type="Proteomes" id="UP000539599"/>
    </source>
</evidence>
<dbReference type="InterPro" id="IPR050952">
    <property type="entry name" value="TRIM-NHL_E3_ligases"/>
</dbReference>
<keyword evidence="12" id="KW-1185">Reference proteome</keyword>
<dbReference type="InterPro" id="IPR001841">
    <property type="entry name" value="Znf_RING"/>
</dbReference>
<evidence type="ECO:0000256" key="3">
    <source>
        <dbReference type="ARBA" id="ARBA00022723"/>
    </source>
</evidence>
<feature type="non-terminal residue" evidence="11">
    <location>
        <position position="1"/>
    </location>
</feature>
<dbReference type="Pfam" id="PF01436">
    <property type="entry name" value="NHL"/>
    <property type="match status" value="1"/>
</dbReference>
<dbReference type="GO" id="GO:0061630">
    <property type="term" value="F:ubiquitin protein ligase activity"/>
    <property type="evidence" value="ECO:0007669"/>
    <property type="project" value="UniProtKB-EC"/>
</dbReference>
<keyword evidence="5 7" id="KW-0863">Zinc-finger</keyword>
<comment type="catalytic activity">
    <reaction evidence="1">
        <text>S-ubiquitinyl-[E2 ubiquitin-conjugating enzyme]-L-cysteine + [acceptor protein]-L-lysine = [E2 ubiquitin-conjugating enzyme]-L-cysteine + N(6)-ubiquitinyl-[acceptor protein]-L-lysine.</text>
        <dbReference type="EC" id="2.3.2.27"/>
    </reaction>
</comment>
<name>A0A7L2I0C5_SAGSE</name>
<gene>
    <name evidence="11" type="primary">Nhlrc1</name>
    <name evidence="11" type="ORF">SAGSER_R07680</name>
</gene>
<evidence type="ECO:0000256" key="8">
    <source>
        <dbReference type="PROSITE-ProRule" id="PRU00504"/>
    </source>
</evidence>
<feature type="repeat" description="NHL" evidence="8">
    <location>
        <begin position="148"/>
        <end position="184"/>
    </location>
</feature>
<feature type="domain" description="RING-type" evidence="10">
    <location>
        <begin position="44"/>
        <end position="90"/>
    </location>
</feature>
<dbReference type="GO" id="GO:0008270">
    <property type="term" value="F:zinc ion binding"/>
    <property type="evidence" value="ECO:0007669"/>
    <property type="project" value="UniProtKB-KW"/>
</dbReference>
<dbReference type="CDD" id="cd16516">
    <property type="entry name" value="RING-HC_malin"/>
    <property type="match status" value="1"/>
</dbReference>
<dbReference type="CDD" id="cd14961">
    <property type="entry name" value="NHL_TRIM32_like"/>
    <property type="match status" value="1"/>
</dbReference>
<organism evidence="11 12">
    <name type="scientific">Sagittarius serpentarius</name>
    <name type="common">Secretary bird</name>
    <dbReference type="NCBI Taxonomy" id="56258"/>
    <lineage>
        <taxon>Eukaryota</taxon>
        <taxon>Metazoa</taxon>
        <taxon>Chordata</taxon>
        <taxon>Craniata</taxon>
        <taxon>Vertebrata</taxon>
        <taxon>Euteleostomi</taxon>
        <taxon>Archelosauria</taxon>
        <taxon>Archosauria</taxon>
        <taxon>Dinosauria</taxon>
        <taxon>Saurischia</taxon>
        <taxon>Theropoda</taxon>
        <taxon>Coelurosauria</taxon>
        <taxon>Aves</taxon>
        <taxon>Neognathae</taxon>
        <taxon>Neoaves</taxon>
        <taxon>Telluraves</taxon>
        <taxon>Accipitrimorphae</taxon>
        <taxon>Accipitriformes</taxon>
        <taxon>Sagittariidae</taxon>
        <taxon>Sagittarius</taxon>
    </lineage>
</organism>
<dbReference type="FunFam" id="2.120.10.30:FF:000142">
    <property type="entry name" value="NHL repeat containing E3 ubiquitin protein ligase 1"/>
    <property type="match status" value="1"/>
</dbReference>
<evidence type="ECO:0000313" key="11">
    <source>
        <dbReference type="EMBL" id="NXR04035.1"/>
    </source>
</evidence>
<dbReference type="SUPFAM" id="SSF57850">
    <property type="entry name" value="RING/U-box"/>
    <property type="match status" value="1"/>
</dbReference>
<evidence type="ECO:0000259" key="10">
    <source>
        <dbReference type="PROSITE" id="PS50089"/>
    </source>
</evidence>
<dbReference type="PANTHER" id="PTHR24104:SF47">
    <property type="entry name" value="E3 UBIQUITIN-PROTEIN LIGASE NHLRC1"/>
    <property type="match status" value="1"/>
</dbReference>
<feature type="repeat" description="NHL" evidence="8">
    <location>
        <begin position="188"/>
        <end position="231"/>
    </location>
</feature>
<dbReference type="Gene3D" id="3.30.40.10">
    <property type="entry name" value="Zinc/RING finger domain, C3HC4 (zinc finger)"/>
    <property type="match status" value="1"/>
</dbReference>
<evidence type="ECO:0000256" key="6">
    <source>
        <dbReference type="ARBA" id="ARBA00022833"/>
    </source>
</evidence>
<evidence type="ECO:0000256" key="9">
    <source>
        <dbReference type="SAM" id="MobiDB-lite"/>
    </source>
</evidence>
<evidence type="ECO:0000256" key="4">
    <source>
        <dbReference type="ARBA" id="ARBA00022737"/>
    </source>
</evidence>
<keyword evidence="6" id="KW-0862">Zinc</keyword>
<dbReference type="GO" id="GO:0000209">
    <property type="term" value="P:protein polyubiquitination"/>
    <property type="evidence" value="ECO:0007669"/>
    <property type="project" value="TreeGrafter"/>
</dbReference>
<dbReference type="InterPro" id="IPR013083">
    <property type="entry name" value="Znf_RING/FYVE/PHD"/>
</dbReference>
<dbReference type="SMART" id="SM00184">
    <property type="entry name" value="RING"/>
    <property type="match status" value="1"/>
</dbReference>
<dbReference type="InterPro" id="IPR011042">
    <property type="entry name" value="6-blade_b-propeller_TolB-like"/>
</dbReference>
<dbReference type="GO" id="GO:0016874">
    <property type="term" value="F:ligase activity"/>
    <property type="evidence" value="ECO:0007669"/>
    <property type="project" value="UniProtKB-KW"/>
</dbReference>
<evidence type="ECO:0000256" key="1">
    <source>
        <dbReference type="ARBA" id="ARBA00000900"/>
    </source>
</evidence>
<dbReference type="EC" id="2.3.2.27" evidence="2"/>
<proteinExistence type="predicted"/>
<comment type="caution">
    <text evidence="11">The sequence shown here is derived from an EMBL/GenBank/DDBJ whole genome shotgun (WGS) entry which is preliminary data.</text>
</comment>
<dbReference type="InterPro" id="IPR001258">
    <property type="entry name" value="NHL_repeat"/>
</dbReference>
<keyword evidence="11" id="KW-0436">Ligase</keyword>
<dbReference type="GO" id="GO:0043161">
    <property type="term" value="P:proteasome-mediated ubiquitin-dependent protein catabolic process"/>
    <property type="evidence" value="ECO:0007669"/>
    <property type="project" value="TreeGrafter"/>
</dbReference>
<dbReference type="PANTHER" id="PTHR24104">
    <property type="entry name" value="E3 UBIQUITIN-PROTEIN LIGASE NHLRC1-RELATED"/>
    <property type="match status" value="1"/>
</dbReference>
<dbReference type="PROSITE" id="PS51125">
    <property type="entry name" value="NHL"/>
    <property type="match status" value="3"/>
</dbReference>
<dbReference type="AlphaFoldDB" id="A0A7L2I0C5"/>
<dbReference type="PROSITE" id="PS00518">
    <property type="entry name" value="ZF_RING_1"/>
    <property type="match status" value="1"/>
</dbReference>
<dbReference type="PROSITE" id="PS50089">
    <property type="entry name" value="ZF_RING_2"/>
    <property type="match status" value="1"/>
</dbReference>
<dbReference type="SUPFAM" id="SSF101898">
    <property type="entry name" value="NHL repeat"/>
    <property type="match status" value="1"/>
</dbReference>
<feature type="repeat" description="NHL" evidence="8">
    <location>
        <begin position="388"/>
        <end position="419"/>
    </location>
</feature>
<protein>
    <recommendedName>
        <fullName evidence="2">RING-type E3 ubiquitin transferase</fullName>
        <ecNumber evidence="2">2.3.2.27</ecNumber>
    </recommendedName>
</protein>
<dbReference type="Pfam" id="PF14634">
    <property type="entry name" value="zf-RING_5"/>
    <property type="match status" value="1"/>
</dbReference>
<sequence length="419" mass="44100">APARRPHRSAPGPPQPAPPPAPRRHLTSPRMAAEDEAELSLLECRVCFERYGPDGQRRPRNLPCGHVLCQGCLGALGGPERRGLECPFCRRARGSAETSDCLPLLQLLEVLGPAGGSVPSALGRRSGGGGADGPAPAGLGLGLRLALGGWGSLVNPTGVAACRRSGRLAVAHDGKKRIHVFGPSGSCLQRFGERGDAGNDIKYPLDVTVTPDGHVVVTDGGDRSVKAFDFEGRGVLAVREGFCLPWGLDATPESEVILTDSEAGALYRLTADLKTGKLKKCQMIRSQLISPRGVAVSQTSGAIVVIEHLKAQGPNSGTTRVKIFSAEMDLVGQMDSFGLNLVFPSKIYTTAVAFDKEGRVIVTDVCSQAVICLGKPEEFPIFSPLISHGLSYPVGLTYAANNSLVVLDSGDHSVKIYSS</sequence>